<comment type="caution">
    <text evidence="2">The sequence shown here is derived from an EMBL/GenBank/DDBJ whole genome shotgun (WGS) entry which is preliminary data.</text>
</comment>
<dbReference type="Proteomes" id="UP000286908">
    <property type="component" value="Unassembled WGS sequence"/>
</dbReference>
<dbReference type="EMBL" id="NRQY01000002">
    <property type="protein sequence ID" value="RUT64359.1"/>
    <property type="molecule type" value="Genomic_DNA"/>
</dbReference>
<name>A0A433ZQK6_MORMO</name>
<sequence length="99" mass="11283">MADLRYVTGGTDGWLNVKREPAQNIIALPGTLKVDVTSNKNGRDYFTALEGIRTEKYMPSLMISTRFLLVFTIFKYLISRMMAASDILHNRRLPKIGFI</sequence>
<reference evidence="2 3" key="1">
    <citation type="submission" date="2017-08" db="EMBL/GenBank/DDBJ databases">
        <title>Draft genome sequence of pheromone producing symbiont Morganella morganii, of the female New Zealand grass grub Costelytra giveni.</title>
        <authorList>
            <person name="Laugraud A."/>
            <person name="Young S.D."/>
            <person name="Hurst M.H."/>
        </authorList>
    </citation>
    <scope>NUCLEOTIDE SEQUENCE [LARGE SCALE GENOMIC DNA]</scope>
    <source>
        <strain evidence="2 3">MMsCG</strain>
        <plasmid evidence="2">unnamed1</plasmid>
    </source>
</reference>
<organism evidence="2 3">
    <name type="scientific">Morganella morganii</name>
    <name type="common">Proteus morganii</name>
    <dbReference type="NCBI Taxonomy" id="582"/>
    <lineage>
        <taxon>Bacteria</taxon>
        <taxon>Pseudomonadati</taxon>
        <taxon>Pseudomonadota</taxon>
        <taxon>Gammaproteobacteria</taxon>
        <taxon>Enterobacterales</taxon>
        <taxon>Morganellaceae</taxon>
        <taxon>Morganella</taxon>
    </lineage>
</organism>
<keyword evidence="2" id="KW-0614">Plasmid</keyword>
<proteinExistence type="predicted"/>
<geneLocation type="plasmid" evidence="2">
    <name>unnamed1</name>
</geneLocation>
<keyword evidence="1" id="KW-1133">Transmembrane helix</keyword>
<protein>
    <submittedName>
        <fullName evidence="2">Uncharacterized protein</fullName>
    </submittedName>
</protein>
<keyword evidence="1" id="KW-0472">Membrane</keyword>
<evidence type="ECO:0000313" key="2">
    <source>
        <dbReference type="EMBL" id="RUT64359.1"/>
    </source>
</evidence>
<evidence type="ECO:0000256" key="1">
    <source>
        <dbReference type="SAM" id="Phobius"/>
    </source>
</evidence>
<feature type="transmembrane region" description="Helical" evidence="1">
    <location>
        <begin position="57"/>
        <end position="78"/>
    </location>
</feature>
<gene>
    <name evidence="2" type="ORF">CKG00_14260</name>
</gene>
<dbReference type="AlphaFoldDB" id="A0A433ZQK6"/>
<evidence type="ECO:0000313" key="3">
    <source>
        <dbReference type="Proteomes" id="UP000286908"/>
    </source>
</evidence>
<keyword evidence="1" id="KW-0812">Transmembrane</keyword>
<accession>A0A433ZQK6</accession>